<dbReference type="EMBL" id="JANPWB010000016">
    <property type="protein sequence ID" value="KAJ1080201.1"/>
    <property type="molecule type" value="Genomic_DNA"/>
</dbReference>
<organism evidence="1 2">
    <name type="scientific">Pleurodeles waltl</name>
    <name type="common">Iberian ribbed newt</name>
    <dbReference type="NCBI Taxonomy" id="8319"/>
    <lineage>
        <taxon>Eukaryota</taxon>
        <taxon>Metazoa</taxon>
        <taxon>Chordata</taxon>
        <taxon>Craniata</taxon>
        <taxon>Vertebrata</taxon>
        <taxon>Euteleostomi</taxon>
        <taxon>Amphibia</taxon>
        <taxon>Batrachia</taxon>
        <taxon>Caudata</taxon>
        <taxon>Salamandroidea</taxon>
        <taxon>Salamandridae</taxon>
        <taxon>Pleurodelinae</taxon>
        <taxon>Pleurodeles</taxon>
    </lineage>
</organism>
<gene>
    <name evidence="1" type="ORF">NDU88_000421</name>
</gene>
<dbReference type="Proteomes" id="UP001066276">
    <property type="component" value="Chromosome 12"/>
</dbReference>
<feature type="non-terminal residue" evidence="1">
    <location>
        <position position="1"/>
    </location>
</feature>
<protein>
    <submittedName>
        <fullName evidence="1">Uncharacterized protein</fullName>
    </submittedName>
</protein>
<dbReference type="AlphaFoldDB" id="A0AAV7KM42"/>
<evidence type="ECO:0000313" key="1">
    <source>
        <dbReference type="EMBL" id="KAJ1080201.1"/>
    </source>
</evidence>
<evidence type="ECO:0000313" key="2">
    <source>
        <dbReference type="Proteomes" id="UP001066276"/>
    </source>
</evidence>
<reference evidence="1" key="1">
    <citation type="journal article" date="2022" name="bioRxiv">
        <title>Sequencing and chromosome-scale assembly of the giantPleurodeles waltlgenome.</title>
        <authorList>
            <person name="Brown T."/>
            <person name="Elewa A."/>
            <person name="Iarovenko S."/>
            <person name="Subramanian E."/>
            <person name="Araus A.J."/>
            <person name="Petzold A."/>
            <person name="Susuki M."/>
            <person name="Suzuki K.-i.T."/>
            <person name="Hayashi T."/>
            <person name="Toyoda A."/>
            <person name="Oliveira C."/>
            <person name="Osipova E."/>
            <person name="Leigh N.D."/>
            <person name="Simon A."/>
            <person name="Yun M.H."/>
        </authorList>
    </citation>
    <scope>NUCLEOTIDE SEQUENCE</scope>
    <source>
        <strain evidence="1">20211129_DDA</strain>
        <tissue evidence="1">Liver</tissue>
    </source>
</reference>
<feature type="non-terminal residue" evidence="1">
    <location>
        <position position="60"/>
    </location>
</feature>
<proteinExistence type="predicted"/>
<name>A0AAV7KM42_PLEWA</name>
<accession>A0AAV7KM42</accession>
<sequence>DLDASLSWKKRWDGGSRWRFPTASEAAFGFSVLHQFLKHRWSLSCLHICLEPISLSCSIK</sequence>
<comment type="caution">
    <text evidence="1">The sequence shown here is derived from an EMBL/GenBank/DDBJ whole genome shotgun (WGS) entry which is preliminary data.</text>
</comment>
<keyword evidence="2" id="KW-1185">Reference proteome</keyword>